<evidence type="ECO:0000256" key="1">
    <source>
        <dbReference type="HAMAP-Rule" id="MF_01047"/>
    </source>
</evidence>
<dbReference type="STRING" id="371042.NG99_00820"/>
<dbReference type="eggNOG" id="COG3150">
    <property type="taxonomic scope" value="Bacteria"/>
</dbReference>
<organism evidence="2 3">
    <name type="scientific">Erwinia typographi</name>
    <dbReference type="NCBI Taxonomy" id="371042"/>
    <lineage>
        <taxon>Bacteria</taxon>
        <taxon>Pseudomonadati</taxon>
        <taxon>Pseudomonadota</taxon>
        <taxon>Gammaproteobacteria</taxon>
        <taxon>Enterobacterales</taxon>
        <taxon>Erwiniaceae</taxon>
        <taxon>Erwinia</taxon>
    </lineage>
</organism>
<dbReference type="PANTHER" id="PTHR35602:SF2">
    <property type="entry name" value="UPF0227 PROTEIN YCFP"/>
    <property type="match status" value="1"/>
</dbReference>
<keyword evidence="3" id="KW-1185">Reference proteome</keyword>
<dbReference type="Proteomes" id="UP000030351">
    <property type="component" value="Unassembled WGS sequence"/>
</dbReference>
<dbReference type="SUPFAM" id="SSF53474">
    <property type="entry name" value="alpha/beta-Hydrolases"/>
    <property type="match status" value="1"/>
</dbReference>
<dbReference type="OrthoDB" id="6469735at2"/>
<dbReference type="PANTHER" id="PTHR35602">
    <property type="entry name" value="ESTERASE YQIA-RELATED"/>
    <property type="match status" value="1"/>
</dbReference>
<protein>
    <recommendedName>
        <fullName evidence="1">UPF0227 protein NG99_00820</fullName>
    </recommendedName>
</protein>
<dbReference type="Gene3D" id="3.40.50.1820">
    <property type="entry name" value="alpha/beta hydrolase"/>
    <property type="match status" value="1"/>
</dbReference>
<accession>A0A0A4ADN2</accession>
<dbReference type="InterPro" id="IPR029058">
    <property type="entry name" value="AB_hydrolase_fold"/>
</dbReference>
<reference evidence="2 3" key="1">
    <citation type="submission" date="2014-10" db="EMBL/GenBank/DDBJ databases">
        <title>Genome sequence of Erwinia typographi M043b.</title>
        <authorList>
            <person name="Chan K.-G."/>
            <person name="Tan W.-S."/>
        </authorList>
    </citation>
    <scope>NUCLEOTIDE SEQUENCE [LARGE SCALE GENOMIC DNA]</scope>
    <source>
        <strain evidence="2 3">M043b</strain>
    </source>
</reference>
<dbReference type="Pfam" id="PF05728">
    <property type="entry name" value="UPF0227"/>
    <property type="match status" value="1"/>
</dbReference>
<dbReference type="InterPro" id="IPR008886">
    <property type="entry name" value="UPF0227/Esterase_YqiA"/>
</dbReference>
<dbReference type="InterPro" id="IPR022987">
    <property type="entry name" value="UPF0227"/>
</dbReference>
<evidence type="ECO:0000313" key="2">
    <source>
        <dbReference type="EMBL" id="KGT95943.1"/>
    </source>
</evidence>
<dbReference type="NCBIfam" id="NF003431">
    <property type="entry name" value="PRK04940.1"/>
    <property type="match status" value="1"/>
</dbReference>
<sequence length="180" mass="20732">MIIYLHGFDSTSPGNHEKVLQLQFIDPDVRLLSYSTLHPKHDMQYLLNEADKMLRSGGDERPLICGVGLGGFWAERIGFLCDIRQAIFNPNLWPEENMAGKINRPEEYVDIATKCVSNFRQKNRDRCLVILSREDEALDSQRTAAALHSFYEIVWDDEQGHKFKNISPHLQRIKAFKTLG</sequence>
<dbReference type="EMBL" id="JRUQ01000005">
    <property type="protein sequence ID" value="KGT95943.1"/>
    <property type="molecule type" value="Genomic_DNA"/>
</dbReference>
<dbReference type="RefSeq" id="WP_034887402.1">
    <property type="nucleotide sequence ID" value="NZ_JRUQ01000005.1"/>
</dbReference>
<dbReference type="HAMAP" id="MF_01047">
    <property type="entry name" value="UPF0227"/>
    <property type="match status" value="1"/>
</dbReference>
<dbReference type="AlphaFoldDB" id="A0A0A4ADN2"/>
<comment type="caution">
    <text evidence="2">The sequence shown here is derived from an EMBL/GenBank/DDBJ whole genome shotgun (WGS) entry which is preliminary data.</text>
</comment>
<gene>
    <name evidence="2" type="ORF">NG99_00820</name>
</gene>
<evidence type="ECO:0000313" key="3">
    <source>
        <dbReference type="Proteomes" id="UP000030351"/>
    </source>
</evidence>
<name>A0A0A4ADN2_9GAMM</name>
<comment type="similarity">
    <text evidence="1">Belongs to the UPF0227 family.</text>
</comment>
<proteinExistence type="inferred from homology"/>